<proteinExistence type="predicted"/>
<dbReference type="EMBL" id="BKCJ011242189">
    <property type="protein sequence ID" value="GFD08986.1"/>
    <property type="molecule type" value="Genomic_DNA"/>
</dbReference>
<organism evidence="1">
    <name type="scientific">Tanacetum cinerariifolium</name>
    <name type="common">Dalmatian daisy</name>
    <name type="synonym">Chrysanthemum cinerariifolium</name>
    <dbReference type="NCBI Taxonomy" id="118510"/>
    <lineage>
        <taxon>Eukaryota</taxon>
        <taxon>Viridiplantae</taxon>
        <taxon>Streptophyta</taxon>
        <taxon>Embryophyta</taxon>
        <taxon>Tracheophyta</taxon>
        <taxon>Spermatophyta</taxon>
        <taxon>Magnoliopsida</taxon>
        <taxon>eudicotyledons</taxon>
        <taxon>Gunneridae</taxon>
        <taxon>Pentapetalae</taxon>
        <taxon>asterids</taxon>
        <taxon>campanulids</taxon>
        <taxon>Asterales</taxon>
        <taxon>Asteraceae</taxon>
        <taxon>Asteroideae</taxon>
        <taxon>Anthemideae</taxon>
        <taxon>Anthemidinae</taxon>
        <taxon>Tanacetum</taxon>
    </lineage>
</organism>
<accession>A0A699TIT4</accession>
<name>A0A699TIT4_TANCI</name>
<sequence length="83" mass="9715">QRTDEFEIRFEEAQDDRALLRARVNTMFRDRPDHYRTAMLIDREAMYAREAWAFSEDRSSGIATHVRTLETQVAALIAHTSSL</sequence>
<evidence type="ECO:0000313" key="1">
    <source>
        <dbReference type="EMBL" id="GFD08986.1"/>
    </source>
</evidence>
<gene>
    <name evidence="1" type="ORF">Tci_880955</name>
</gene>
<protein>
    <submittedName>
        <fullName evidence="1">Uncharacterized protein</fullName>
    </submittedName>
</protein>
<comment type="caution">
    <text evidence="1">The sequence shown here is derived from an EMBL/GenBank/DDBJ whole genome shotgun (WGS) entry which is preliminary data.</text>
</comment>
<reference evidence="1" key="1">
    <citation type="journal article" date="2019" name="Sci. Rep.">
        <title>Draft genome of Tanacetum cinerariifolium, the natural source of mosquito coil.</title>
        <authorList>
            <person name="Yamashiro T."/>
            <person name="Shiraishi A."/>
            <person name="Satake H."/>
            <person name="Nakayama K."/>
        </authorList>
    </citation>
    <scope>NUCLEOTIDE SEQUENCE</scope>
</reference>
<dbReference type="AlphaFoldDB" id="A0A699TIT4"/>
<feature type="non-terminal residue" evidence="1">
    <location>
        <position position="1"/>
    </location>
</feature>